<evidence type="ECO:0000313" key="2">
    <source>
        <dbReference type="Proteomes" id="UP000002770"/>
    </source>
</evidence>
<organism evidence="1 2">
    <name type="scientific">Legionella drancourtii LLAP12</name>
    <dbReference type="NCBI Taxonomy" id="658187"/>
    <lineage>
        <taxon>Bacteria</taxon>
        <taxon>Pseudomonadati</taxon>
        <taxon>Pseudomonadota</taxon>
        <taxon>Gammaproteobacteria</taxon>
        <taxon>Legionellales</taxon>
        <taxon>Legionellaceae</taxon>
        <taxon>Legionella</taxon>
    </lineage>
</organism>
<proteinExistence type="predicted"/>
<evidence type="ECO:0000313" key="1">
    <source>
        <dbReference type="EMBL" id="EHL29563.1"/>
    </source>
</evidence>
<dbReference type="HOGENOM" id="CLU_124467_1_0_6"/>
<dbReference type="AlphaFoldDB" id="G9ET96"/>
<dbReference type="InParanoid" id="G9ET96"/>
<dbReference type="Proteomes" id="UP000002770">
    <property type="component" value="Unassembled WGS sequence"/>
</dbReference>
<dbReference type="STRING" id="658187.LDG_8527"/>
<gene>
    <name evidence="1" type="ORF">LDG_8527</name>
</gene>
<reference evidence="1 2" key="1">
    <citation type="journal article" date="2011" name="BMC Genomics">
        <title>Insight into cross-talk between intra-amoebal pathogens.</title>
        <authorList>
            <person name="Gimenez G."/>
            <person name="Bertelli C."/>
            <person name="Moliner C."/>
            <person name="Robert C."/>
            <person name="Raoult D."/>
            <person name="Fournier P.E."/>
            <person name="Greub G."/>
        </authorList>
    </citation>
    <scope>NUCLEOTIDE SEQUENCE [LARGE SCALE GENOMIC DNA]</scope>
    <source>
        <strain evidence="1 2">LLAP12</strain>
    </source>
</reference>
<keyword evidence="2" id="KW-1185">Reference proteome</keyword>
<name>G9ET96_9GAMM</name>
<accession>G9ET96</accession>
<dbReference type="eggNOG" id="COG4278">
    <property type="taxonomic scope" value="Bacteria"/>
</dbReference>
<sequence>MIPQGEALFADLLGWMWLNKQRAQQGKKTYLFGPLLELDLLWHVFILHTRDYVQFSMHYFGAYFHHDVEPIGFEHMMEENELRDYLHDCFHYLGEEWVARRFTDAFL</sequence>
<dbReference type="EMBL" id="JH413847">
    <property type="protein sequence ID" value="EHL29563.1"/>
    <property type="molecule type" value="Genomic_DNA"/>
</dbReference>
<protein>
    <submittedName>
        <fullName evidence="1">Uncharacterized protein</fullName>
    </submittedName>
</protein>